<dbReference type="InterPro" id="IPR010148">
    <property type="entry name" value="CRISPR-assoc_prot_CT1975"/>
</dbReference>
<sequence>MNNLTLHFINTIPWSNLNRDDTGTPKRAVIGGTLRAMLSSQSIKRAVRTDYELRSGDQSLRSTNLAGIIANRACEINVELDPKKALKDSEKLISALVKKEKTARPAVDESESKEPGISSWLSAEEIETAAAAVAEDRLMVKAQGKEKLTEFVEPGKTGSLSIAAFGRMFALAPEANTHAAVAVSPAIAVHKTIIETDYFSTVDDDPKASHAGASYLGLASYTSGVFYRSITIDRAQLRRAWTGHDSENAREQLSLMVYSLVYGLPSGKKNVTAPYVQPLLVLSEEQAHRVAYDFETPVLAEADGGYGEQAVKTIAQQVEAARAFDAANFGRSAVAGTSAARLEIAAEQVDLDRLVANAVDWILA</sequence>
<reference evidence="1 2" key="1">
    <citation type="submission" date="2020-03" db="EMBL/GenBank/DDBJ databases">
        <title>Leucobacter sp. nov., isolated from beetles.</title>
        <authorList>
            <person name="Hyun D.-W."/>
            <person name="Bae J.-W."/>
        </authorList>
    </citation>
    <scope>NUCLEOTIDE SEQUENCE [LARGE SCALE GENOMIC DNA]</scope>
    <source>
        <strain evidence="1 2">HDW9C</strain>
    </source>
</reference>
<evidence type="ECO:0000313" key="2">
    <source>
        <dbReference type="Proteomes" id="UP000502677"/>
    </source>
</evidence>
<dbReference type="Pfam" id="PF09344">
    <property type="entry name" value="Cas_CT1975"/>
    <property type="match status" value="1"/>
</dbReference>
<evidence type="ECO:0000313" key="1">
    <source>
        <dbReference type="EMBL" id="QIK63596.1"/>
    </source>
</evidence>
<accession>A0A6G7XGK3</accession>
<name>A0A6G7XGK3_9MICO</name>
<proteinExistence type="predicted"/>
<dbReference type="EMBL" id="CP049863">
    <property type="protein sequence ID" value="QIK63596.1"/>
    <property type="molecule type" value="Genomic_DNA"/>
</dbReference>
<dbReference type="Proteomes" id="UP000502677">
    <property type="component" value="Chromosome"/>
</dbReference>
<dbReference type="NCBIfam" id="TIGR01869">
    <property type="entry name" value="casC_Cse4"/>
    <property type="match status" value="1"/>
</dbReference>
<organism evidence="1 2">
    <name type="scientific">Leucobacter viscericola</name>
    <dbReference type="NCBI Taxonomy" id="2714935"/>
    <lineage>
        <taxon>Bacteria</taxon>
        <taxon>Bacillati</taxon>
        <taxon>Actinomycetota</taxon>
        <taxon>Actinomycetes</taxon>
        <taxon>Micrococcales</taxon>
        <taxon>Microbacteriaceae</taxon>
        <taxon>Leucobacter</taxon>
    </lineage>
</organism>
<dbReference type="AlphaFoldDB" id="A0A6G7XGK3"/>
<keyword evidence="2" id="KW-1185">Reference proteome</keyword>
<dbReference type="RefSeq" id="WP_166291877.1">
    <property type="nucleotide sequence ID" value="NZ_CP049863.1"/>
</dbReference>
<gene>
    <name evidence="1" type="primary">cas7e</name>
    <name evidence="1" type="ORF">G7068_10615</name>
</gene>
<dbReference type="KEGG" id="lvi:G7068_10615"/>
<protein>
    <submittedName>
        <fullName evidence="1">Type I-E CRISPR-associated protein Cas7/Cse4/CasC</fullName>
    </submittedName>
</protein>